<keyword evidence="1" id="KW-1003">Cell membrane</keyword>
<comment type="caution">
    <text evidence="9">The sequence shown here is derived from an EMBL/GenBank/DDBJ whole genome shotgun (WGS) entry which is preliminary data.</text>
</comment>
<dbReference type="GO" id="GO:0099621">
    <property type="term" value="F:undecaprenyl-phosphate 4-deoxy-4-formamido-L-arabinose transferase activity"/>
    <property type="evidence" value="ECO:0007669"/>
    <property type="project" value="TreeGrafter"/>
</dbReference>
<keyword evidence="3" id="KW-0808">Transferase</keyword>
<dbReference type="InterPro" id="IPR001173">
    <property type="entry name" value="Glyco_trans_2-like"/>
</dbReference>
<organism evidence="9 10">
    <name type="scientific">Candidatus Roizmanbacteria bacterium RIFCSPHIGHO2_01_FULL_39_8</name>
    <dbReference type="NCBI Taxonomy" id="1802033"/>
    <lineage>
        <taxon>Bacteria</taxon>
        <taxon>Candidatus Roizmaniibacteriota</taxon>
    </lineage>
</organism>
<evidence type="ECO:0000256" key="2">
    <source>
        <dbReference type="ARBA" id="ARBA00022676"/>
    </source>
</evidence>
<keyword evidence="2" id="KW-0328">Glycosyltransferase</keyword>
<sequence length="232" mass="27187">MKPDFSIVFPVMNQEDHIEKVIRSYHRELTKRNFSFELIAVVNCSHDRSYEVCSKVAKEMLHVICYKLQGCGYGLGILHGLKKANGKYLCYLNCARIHPDELVKSLKNFLTDSAVIVHGVRQEREDEKRKIGSLLYNSFCRIVFTIPNRDINGNPNVFNRETYDRLKLRFTDSMIDLELLEKARKSKIPVVETPIYDYSRHGGRSTTTFKTVFRLMKEAFRYWLKTRLFESS</sequence>
<feature type="domain" description="Glycosyltransferase 2-like" evidence="8">
    <location>
        <begin position="6"/>
        <end position="134"/>
    </location>
</feature>
<keyword evidence="7" id="KW-0472">Membrane</keyword>
<dbReference type="GO" id="GO:0009103">
    <property type="term" value="P:lipopolysaccharide biosynthetic process"/>
    <property type="evidence" value="ECO:0007669"/>
    <property type="project" value="UniProtKB-KW"/>
</dbReference>
<reference evidence="9 10" key="1">
    <citation type="journal article" date="2016" name="Nat. Commun.">
        <title>Thousands of microbial genomes shed light on interconnected biogeochemical processes in an aquifer system.</title>
        <authorList>
            <person name="Anantharaman K."/>
            <person name="Brown C.T."/>
            <person name="Hug L.A."/>
            <person name="Sharon I."/>
            <person name="Castelle C.J."/>
            <person name="Probst A.J."/>
            <person name="Thomas B.C."/>
            <person name="Singh A."/>
            <person name="Wilkins M.J."/>
            <person name="Karaoz U."/>
            <person name="Brodie E.L."/>
            <person name="Williams K.H."/>
            <person name="Hubbard S.S."/>
            <person name="Banfield J.F."/>
        </authorList>
    </citation>
    <scope>NUCLEOTIDE SEQUENCE [LARGE SCALE GENOMIC DNA]</scope>
</reference>
<dbReference type="Gene3D" id="3.90.550.10">
    <property type="entry name" value="Spore Coat Polysaccharide Biosynthesis Protein SpsA, Chain A"/>
    <property type="match status" value="1"/>
</dbReference>
<dbReference type="SUPFAM" id="SSF53448">
    <property type="entry name" value="Nucleotide-diphospho-sugar transferases"/>
    <property type="match status" value="1"/>
</dbReference>
<dbReference type="InterPro" id="IPR029044">
    <property type="entry name" value="Nucleotide-diphossugar_trans"/>
</dbReference>
<dbReference type="PANTHER" id="PTHR48090">
    <property type="entry name" value="UNDECAPRENYL-PHOSPHATE 4-DEOXY-4-FORMAMIDO-L-ARABINOSE TRANSFERASE-RELATED"/>
    <property type="match status" value="1"/>
</dbReference>
<gene>
    <name evidence="9" type="ORF">A2866_03395</name>
</gene>
<keyword evidence="4" id="KW-0812">Transmembrane</keyword>
<protein>
    <recommendedName>
        <fullName evidence="8">Glycosyltransferase 2-like domain-containing protein</fullName>
    </recommendedName>
</protein>
<evidence type="ECO:0000259" key="8">
    <source>
        <dbReference type="Pfam" id="PF00535"/>
    </source>
</evidence>
<evidence type="ECO:0000313" key="10">
    <source>
        <dbReference type="Proteomes" id="UP000177026"/>
    </source>
</evidence>
<name>A0A1F7GU81_9BACT</name>
<dbReference type="PANTHER" id="PTHR48090:SF3">
    <property type="entry name" value="UNDECAPRENYL-PHOSPHATE 4-DEOXY-4-FORMAMIDO-L-ARABINOSE TRANSFERASE"/>
    <property type="match status" value="1"/>
</dbReference>
<evidence type="ECO:0000256" key="6">
    <source>
        <dbReference type="ARBA" id="ARBA00022989"/>
    </source>
</evidence>
<dbReference type="Proteomes" id="UP000177026">
    <property type="component" value="Unassembled WGS sequence"/>
</dbReference>
<dbReference type="AlphaFoldDB" id="A0A1F7GU81"/>
<evidence type="ECO:0000313" key="9">
    <source>
        <dbReference type="EMBL" id="OGK22176.1"/>
    </source>
</evidence>
<dbReference type="InterPro" id="IPR050256">
    <property type="entry name" value="Glycosyltransferase_2"/>
</dbReference>
<keyword evidence="5" id="KW-0448">Lipopolysaccharide biosynthesis</keyword>
<dbReference type="GO" id="GO:0005886">
    <property type="term" value="C:plasma membrane"/>
    <property type="evidence" value="ECO:0007669"/>
    <property type="project" value="TreeGrafter"/>
</dbReference>
<dbReference type="Pfam" id="PF00535">
    <property type="entry name" value="Glycos_transf_2"/>
    <property type="match status" value="1"/>
</dbReference>
<evidence type="ECO:0000256" key="3">
    <source>
        <dbReference type="ARBA" id="ARBA00022679"/>
    </source>
</evidence>
<dbReference type="EMBL" id="MFZI01000004">
    <property type="protein sequence ID" value="OGK22176.1"/>
    <property type="molecule type" value="Genomic_DNA"/>
</dbReference>
<keyword evidence="6" id="KW-1133">Transmembrane helix</keyword>
<evidence type="ECO:0000256" key="1">
    <source>
        <dbReference type="ARBA" id="ARBA00022475"/>
    </source>
</evidence>
<proteinExistence type="predicted"/>
<accession>A0A1F7GU81</accession>
<evidence type="ECO:0000256" key="4">
    <source>
        <dbReference type="ARBA" id="ARBA00022692"/>
    </source>
</evidence>
<evidence type="ECO:0000256" key="5">
    <source>
        <dbReference type="ARBA" id="ARBA00022985"/>
    </source>
</evidence>
<evidence type="ECO:0000256" key="7">
    <source>
        <dbReference type="ARBA" id="ARBA00023136"/>
    </source>
</evidence>